<evidence type="ECO:0000313" key="2">
    <source>
        <dbReference type="EMBL" id="CAH2398044.1"/>
    </source>
</evidence>
<dbReference type="Proteomes" id="UP001153050">
    <property type="component" value="Unassembled WGS sequence"/>
</dbReference>
<evidence type="ECO:0000313" key="3">
    <source>
        <dbReference type="Proteomes" id="UP001153050"/>
    </source>
</evidence>
<comment type="caution">
    <text evidence="2">The sequence shown here is derived from an EMBL/GenBank/DDBJ whole genome shotgun (WGS) entry which is preliminary data.</text>
</comment>
<proteinExistence type="predicted"/>
<feature type="region of interest" description="Disordered" evidence="1">
    <location>
        <begin position="73"/>
        <end position="93"/>
    </location>
</feature>
<dbReference type="RefSeq" id="WP_254017374.1">
    <property type="nucleotide sequence ID" value="NZ_CAKXZT010000101.1"/>
</dbReference>
<protein>
    <submittedName>
        <fullName evidence="2">Uncharacterized protein</fullName>
    </submittedName>
</protein>
<reference evidence="2 3" key="1">
    <citation type="submission" date="2022-03" db="EMBL/GenBank/DDBJ databases">
        <authorList>
            <person name="Brunel B."/>
        </authorList>
    </citation>
    <scope>NUCLEOTIDE SEQUENCE [LARGE SCALE GENOMIC DNA]</scope>
    <source>
        <strain evidence="2">STM5069sample</strain>
    </source>
</reference>
<accession>A0ABN8JL00</accession>
<dbReference type="EMBL" id="CAKXZT010000101">
    <property type="protein sequence ID" value="CAH2398044.1"/>
    <property type="molecule type" value="Genomic_DNA"/>
</dbReference>
<evidence type="ECO:0000256" key="1">
    <source>
        <dbReference type="SAM" id="MobiDB-lite"/>
    </source>
</evidence>
<keyword evidence="3" id="KW-1185">Reference proteome</keyword>
<organism evidence="2 3">
    <name type="scientific">Mesorhizobium escarrei</name>
    <dbReference type="NCBI Taxonomy" id="666018"/>
    <lineage>
        <taxon>Bacteria</taxon>
        <taxon>Pseudomonadati</taxon>
        <taxon>Pseudomonadota</taxon>
        <taxon>Alphaproteobacteria</taxon>
        <taxon>Hyphomicrobiales</taxon>
        <taxon>Phyllobacteriaceae</taxon>
        <taxon>Mesorhizobium</taxon>
    </lineage>
</organism>
<feature type="compositionally biased region" description="Basic residues" evidence="1">
    <location>
        <begin position="77"/>
        <end position="87"/>
    </location>
</feature>
<gene>
    <name evidence="2" type="ORF">MES5069_190008</name>
</gene>
<name>A0ABN8JL00_9HYPH</name>
<sequence length="93" mass="10191">MASVCSRTLSVGGGARMFEKRDHQLATSQSVRVAVLLRIGLHLSCQLGKSFPTNAIALAALCHMSDIVENPTTSAQRNHRINLRRGHRAELKQ</sequence>